<dbReference type="EMBL" id="BMKS01000003">
    <property type="protein sequence ID" value="GGG27498.1"/>
    <property type="molecule type" value="Genomic_DNA"/>
</dbReference>
<evidence type="ECO:0000313" key="11">
    <source>
        <dbReference type="Proteomes" id="UP000597507"/>
    </source>
</evidence>
<evidence type="ECO:0000256" key="4">
    <source>
        <dbReference type="ARBA" id="ARBA00022692"/>
    </source>
</evidence>
<evidence type="ECO:0000256" key="9">
    <source>
        <dbReference type="SAM" id="Phobius"/>
    </source>
</evidence>
<evidence type="ECO:0000256" key="1">
    <source>
        <dbReference type="ARBA" id="ARBA00004651"/>
    </source>
</evidence>
<dbReference type="GO" id="GO:0022857">
    <property type="term" value="F:transmembrane transporter activity"/>
    <property type="evidence" value="ECO:0007669"/>
    <property type="project" value="InterPro"/>
</dbReference>
<keyword evidence="7 9" id="KW-0472">Membrane</keyword>
<evidence type="ECO:0000313" key="10">
    <source>
        <dbReference type="EMBL" id="GGG27498.1"/>
    </source>
</evidence>
<feature type="transmembrane region" description="Helical" evidence="9">
    <location>
        <begin position="219"/>
        <end position="239"/>
    </location>
</feature>
<name>A0A8J2ZA40_9PROT</name>
<evidence type="ECO:0000256" key="6">
    <source>
        <dbReference type="ARBA" id="ARBA00022989"/>
    </source>
</evidence>
<comment type="caution">
    <text evidence="10">The sequence shown here is derived from an EMBL/GenBank/DDBJ whole genome shotgun (WGS) entry which is preliminary data.</text>
</comment>
<comment type="similarity">
    <text evidence="8">Belongs to the binding-protein-dependent transport system permease family. LivHM subfamily.</text>
</comment>
<proteinExistence type="inferred from homology"/>
<accession>A0A8J2ZA40</accession>
<dbReference type="RefSeq" id="WP_188899315.1">
    <property type="nucleotide sequence ID" value="NZ_BMKS01000003.1"/>
</dbReference>
<gene>
    <name evidence="10" type="ORF">GCM10010964_14290</name>
</gene>
<feature type="transmembrane region" description="Helical" evidence="9">
    <location>
        <begin position="251"/>
        <end position="278"/>
    </location>
</feature>
<comment type="subcellular location">
    <subcellularLocation>
        <location evidence="1">Cell membrane</location>
        <topology evidence="1">Multi-pass membrane protein</topology>
    </subcellularLocation>
</comment>
<evidence type="ECO:0000256" key="5">
    <source>
        <dbReference type="ARBA" id="ARBA00022970"/>
    </source>
</evidence>
<dbReference type="InterPro" id="IPR001851">
    <property type="entry name" value="ABC_transp_permease"/>
</dbReference>
<protein>
    <submittedName>
        <fullName evidence="10">Branched-chain amino acid ABC transporter permease</fullName>
    </submittedName>
</protein>
<dbReference type="Pfam" id="PF02653">
    <property type="entry name" value="BPD_transp_2"/>
    <property type="match status" value="1"/>
</dbReference>
<sequence>MEWEILVENLLNALAAGITIGCIYGLMCVGLSLIFGIMRVINFAQGDLLMLGAYSAFYLVAAWGILAFLGPEFGPFVGAILAGPIVFAVGWLLHRWIVARVSGLRTAASLDEGHFGQLIVTLGIALILHNGGLILFGSMPRAVSTPLSSSAWMVETGIGDATIFLNKARVIAGLVAVVAVVALYWLLDRSRLGKALRAAADNPTAATYMGIDVDRAHRIAFAIGSGITAVAGGLVATYLSFTPFMGIDFVVIMYAGVVLGGMGSLLGAFWGGLTIGFVQQISALVLPPQLQNAAIFVVFLLIVSIRPQGMFGRSAERA</sequence>
<dbReference type="PANTHER" id="PTHR11795:SF445">
    <property type="entry name" value="AMINO ACID ABC TRANSPORTER PERMEASE PROTEIN"/>
    <property type="match status" value="1"/>
</dbReference>
<evidence type="ECO:0000256" key="7">
    <source>
        <dbReference type="ARBA" id="ARBA00023136"/>
    </source>
</evidence>
<dbReference type="Proteomes" id="UP000597507">
    <property type="component" value="Unassembled WGS sequence"/>
</dbReference>
<keyword evidence="4 9" id="KW-0812">Transmembrane</keyword>
<keyword evidence="6 9" id="KW-1133">Transmembrane helix</keyword>
<dbReference type="GO" id="GO:0005886">
    <property type="term" value="C:plasma membrane"/>
    <property type="evidence" value="ECO:0007669"/>
    <property type="project" value="UniProtKB-SubCell"/>
</dbReference>
<keyword evidence="11" id="KW-1185">Reference proteome</keyword>
<keyword evidence="3" id="KW-1003">Cell membrane</keyword>
<dbReference type="GO" id="GO:0006865">
    <property type="term" value="P:amino acid transport"/>
    <property type="evidence" value="ECO:0007669"/>
    <property type="project" value="UniProtKB-KW"/>
</dbReference>
<dbReference type="AlphaFoldDB" id="A0A8J2ZA40"/>
<evidence type="ECO:0000256" key="3">
    <source>
        <dbReference type="ARBA" id="ARBA00022475"/>
    </source>
</evidence>
<dbReference type="CDD" id="cd06582">
    <property type="entry name" value="TM_PBP1_LivH_like"/>
    <property type="match status" value="1"/>
</dbReference>
<feature type="transmembrane region" description="Helical" evidence="9">
    <location>
        <begin position="170"/>
        <end position="187"/>
    </location>
</feature>
<feature type="transmembrane region" description="Helical" evidence="9">
    <location>
        <begin position="118"/>
        <end position="139"/>
    </location>
</feature>
<organism evidence="10 11">
    <name type="scientific">Caldovatus sediminis</name>
    <dbReference type="NCBI Taxonomy" id="2041189"/>
    <lineage>
        <taxon>Bacteria</taxon>
        <taxon>Pseudomonadati</taxon>
        <taxon>Pseudomonadota</taxon>
        <taxon>Alphaproteobacteria</taxon>
        <taxon>Acetobacterales</taxon>
        <taxon>Roseomonadaceae</taxon>
        <taxon>Caldovatus</taxon>
    </lineage>
</organism>
<dbReference type="InterPro" id="IPR052157">
    <property type="entry name" value="BCAA_transport_permease"/>
</dbReference>
<evidence type="ECO:0000256" key="8">
    <source>
        <dbReference type="ARBA" id="ARBA00037998"/>
    </source>
</evidence>
<feature type="transmembrane region" description="Helical" evidence="9">
    <location>
        <begin position="12"/>
        <end position="36"/>
    </location>
</feature>
<dbReference type="PANTHER" id="PTHR11795">
    <property type="entry name" value="BRANCHED-CHAIN AMINO ACID TRANSPORT SYSTEM PERMEASE PROTEIN LIVH"/>
    <property type="match status" value="1"/>
</dbReference>
<evidence type="ECO:0000256" key="2">
    <source>
        <dbReference type="ARBA" id="ARBA00022448"/>
    </source>
</evidence>
<feature type="transmembrane region" description="Helical" evidence="9">
    <location>
        <begin position="76"/>
        <end position="97"/>
    </location>
</feature>
<keyword evidence="2" id="KW-0813">Transport</keyword>
<feature type="transmembrane region" description="Helical" evidence="9">
    <location>
        <begin position="48"/>
        <end position="70"/>
    </location>
</feature>
<keyword evidence="5" id="KW-0029">Amino-acid transport</keyword>
<reference evidence="10 11" key="1">
    <citation type="journal article" date="2014" name="Int. J. Syst. Evol. Microbiol.">
        <title>Complete genome sequence of Corynebacterium casei LMG S-19264T (=DSM 44701T), isolated from a smear-ripened cheese.</title>
        <authorList>
            <consortium name="US DOE Joint Genome Institute (JGI-PGF)"/>
            <person name="Walter F."/>
            <person name="Albersmeier A."/>
            <person name="Kalinowski J."/>
            <person name="Ruckert C."/>
        </authorList>
    </citation>
    <scope>NUCLEOTIDE SEQUENCE [LARGE SCALE GENOMIC DNA]</scope>
    <source>
        <strain evidence="10 11">CGMCC 1.16330</strain>
    </source>
</reference>